<comment type="caution">
    <text evidence="1">The sequence shown here is derived from an EMBL/GenBank/DDBJ whole genome shotgun (WGS) entry which is preliminary data.</text>
</comment>
<protein>
    <submittedName>
        <fullName evidence="1">Uncharacterized protein</fullName>
    </submittedName>
</protein>
<gene>
    <name evidence="1" type="ORF">GGQ99_000818</name>
</gene>
<proteinExistence type="predicted"/>
<name>A0ABR6KZ66_9HYPH</name>
<sequence>MALKPFPDTGESTLIRVGRRVRAVKYSHLAKQENADARTFSFTYFGTKGDKERFDVGPPHRPADGPCKYLLQRCLMPPLQRHGE</sequence>
<dbReference type="Proteomes" id="UP000539538">
    <property type="component" value="Unassembled WGS sequence"/>
</dbReference>
<reference evidence="1 2" key="1">
    <citation type="submission" date="2020-08" db="EMBL/GenBank/DDBJ databases">
        <title>Genomic Encyclopedia of Type Strains, Phase IV (KMG-IV): sequencing the most valuable type-strain genomes for metagenomic binning, comparative biology and taxonomic classification.</title>
        <authorList>
            <person name="Goeker M."/>
        </authorList>
    </citation>
    <scope>NUCLEOTIDE SEQUENCE [LARGE SCALE GENOMIC DNA]</scope>
    <source>
        <strain evidence="1 2">DSM 7050</strain>
    </source>
</reference>
<keyword evidence="2" id="KW-1185">Reference proteome</keyword>
<evidence type="ECO:0000313" key="1">
    <source>
        <dbReference type="EMBL" id="MBB4649096.1"/>
    </source>
</evidence>
<organism evidence="1 2">
    <name type="scientific">Aminobacter niigataensis</name>
    <dbReference type="NCBI Taxonomy" id="83265"/>
    <lineage>
        <taxon>Bacteria</taxon>
        <taxon>Pseudomonadati</taxon>
        <taxon>Pseudomonadota</taxon>
        <taxon>Alphaproteobacteria</taxon>
        <taxon>Hyphomicrobiales</taxon>
        <taxon>Phyllobacteriaceae</taxon>
        <taxon>Aminobacter</taxon>
    </lineage>
</organism>
<evidence type="ECO:0000313" key="2">
    <source>
        <dbReference type="Proteomes" id="UP000539538"/>
    </source>
</evidence>
<dbReference type="EMBL" id="JACHOT010000001">
    <property type="protein sequence ID" value="MBB4649096.1"/>
    <property type="molecule type" value="Genomic_DNA"/>
</dbReference>
<accession>A0ABR6KZ66</accession>